<dbReference type="RefSeq" id="XP_033455108.1">
    <property type="nucleotide sequence ID" value="XM_033599084.1"/>
</dbReference>
<dbReference type="Proteomes" id="UP000504637">
    <property type="component" value="Unplaced"/>
</dbReference>
<dbReference type="GeneID" id="54356883"/>
<dbReference type="AlphaFoldDB" id="A0A6J3LTX3"/>
<reference evidence="2" key="2">
    <citation type="submission" date="2020-04" db="EMBL/GenBank/DDBJ databases">
        <authorList>
            <consortium name="NCBI Genome Project"/>
        </authorList>
    </citation>
    <scope>NUCLEOTIDE SEQUENCE</scope>
    <source>
        <strain evidence="2">CBS 342.82</strain>
    </source>
</reference>
<keyword evidence="1" id="KW-1185">Reference proteome</keyword>
<gene>
    <name evidence="2" type="ORF">K489DRAFT_135751</name>
</gene>
<accession>A0A6J3LTX3</accession>
<protein>
    <submittedName>
        <fullName evidence="2">Uncharacterized protein</fullName>
    </submittedName>
</protein>
<evidence type="ECO:0000313" key="2">
    <source>
        <dbReference type="RefSeq" id="XP_033455108.1"/>
    </source>
</evidence>
<name>A0A6J3LTX3_9PEZI</name>
<evidence type="ECO:0000313" key="1">
    <source>
        <dbReference type="Proteomes" id="UP000504637"/>
    </source>
</evidence>
<proteinExistence type="predicted"/>
<sequence>MPRPQAIGLRLDLFQNGMTRILSFDPGRHMISARYRSTGIISKRAGGVCSSHQFMPCRESYDVHPLGSMFDKDRRDRSKLTTGFREVYIPMEQRRYTAWAYVPILAFPFAEECMPVISIDCAISLAWQMAMEKAQSTFLSRSVAPIFLDIHKTLSSKARGWQ</sequence>
<reference evidence="2" key="1">
    <citation type="submission" date="2020-01" db="EMBL/GenBank/DDBJ databases">
        <authorList>
            <consortium name="DOE Joint Genome Institute"/>
            <person name="Haridas S."/>
            <person name="Albert R."/>
            <person name="Binder M."/>
            <person name="Bloem J."/>
            <person name="Labutti K."/>
            <person name="Salamov A."/>
            <person name="Andreopoulos B."/>
            <person name="Baker S.E."/>
            <person name="Barry K."/>
            <person name="Bills G."/>
            <person name="Bluhm B.H."/>
            <person name="Cannon C."/>
            <person name="Castanera R."/>
            <person name="Culley D.E."/>
            <person name="Daum C."/>
            <person name="Ezra D."/>
            <person name="Gonzalez J.B."/>
            <person name="Henrissat B."/>
            <person name="Kuo A."/>
            <person name="Liang C."/>
            <person name="Lipzen A."/>
            <person name="Lutzoni F."/>
            <person name="Magnuson J."/>
            <person name="Mondo S."/>
            <person name="Nolan M."/>
            <person name="Ohm R."/>
            <person name="Pangilinan J."/>
            <person name="Park H.-J."/>
            <person name="Ramirez L."/>
            <person name="Alfaro M."/>
            <person name="Sun H."/>
            <person name="Tritt A."/>
            <person name="Yoshinaga Y."/>
            <person name="Zwiers L.-H."/>
            <person name="Turgeon B.G."/>
            <person name="Goodwin S.B."/>
            <person name="Spatafora J.W."/>
            <person name="Crous P.W."/>
            <person name="Grigoriev I.V."/>
        </authorList>
    </citation>
    <scope>NUCLEOTIDE SEQUENCE</scope>
    <source>
        <strain evidence="2">CBS 342.82</strain>
    </source>
</reference>
<organism evidence="2">
    <name type="scientific">Dissoconium aciculare CBS 342.82</name>
    <dbReference type="NCBI Taxonomy" id="1314786"/>
    <lineage>
        <taxon>Eukaryota</taxon>
        <taxon>Fungi</taxon>
        <taxon>Dikarya</taxon>
        <taxon>Ascomycota</taxon>
        <taxon>Pezizomycotina</taxon>
        <taxon>Dothideomycetes</taxon>
        <taxon>Dothideomycetidae</taxon>
        <taxon>Mycosphaerellales</taxon>
        <taxon>Dissoconiaceae</taxon>
        <taxon>Dissoconium</taxon>
    </lineage>
</organism>
<reference evidence="2" key="3">
    <citation type="submission" date="2025-08" db="UniProtKB">
        <authorList>
            <consortium name="RefSeq"/>
        </authorList>
    </citation>
    <scope>IDENTIFICATION</scope>
    <source>
        <strain evidence="2">CBS 342.82</strain>
    </source>
</reference>